<dbReference type="Proteomes" id="UP001497525">
    <property type="component" value="Unassembled WGS sequence"/>
</dbReference>
<evidence type="ECO:0000256" key="1">
    <source>
        <dbReference type="SAM" id="MobiDB-lite"/>
    </source>
</evidence>
<sequence length="685" mass="77682">MGQHLSLRTSKSHYAVPTALERKEVIEIVYDEDDFGSIHVEAVGGTGEDKSIQTADLWDTIFMSSDSYQQKLKTKRKTMKKIQFRNKRSSYTQSEPCIGSVIPLTSPTLNEADREQTLPITVAEREQKYFRVSQSEHCFQSTTGQEARFLGLTANNAQKYLQGGKLKKFRILKNYAGDSNVVEKHHSNKLSLNSEYKTSSLLQKPPGIKKFPNSYQVYSSDLTVYPPRINKSSRLWHYQASCETSDYRQNPVQDNTFEDVNSLPKMSNPLAQKSLENLDMDASTEQIRTSEVYSLSSRTCEKVTAVQMDRSRDDVTSIQSLDDRKNIPGISTTEAINTEQPVVKRSTANAEPGQLADEGIVYEAVEHTAETVTNSYHQLIPKYWNTDPGPIGNLGLEPGPNFNTPSCVLSVTARSPVCKRGKIATLALITLKSEVCQQKHTQLSPMLLEASIQPESVEAKLIPDCLEFLRSTQHMSGKRRHEFKLERVYIGGNTTLNKMPHGQSDPKSEASSGDQVKSAPFVSPLQPVYMYSYHFWVFAEPWVEKVFQNPYDRRIESIGRLSDCRIRLTKRHRRNPQGFHQRMVNVIAPNAMALRKCCRLFDDKFPSFYATAGLYLDINNLSDLSRFSMDRKKARRSRKYKRSGSSLSAPQRKRKISGPILDPFDLSMESYSQPGRFLNTFSSFC</sequence>
<name>A0AAV2T8S9_CALDB</name>
<gene>
    <name evidence="2" type="ORF">CDAUBV1_LOCUS7059</name>
</gene>
<feature type="region of interest" description="Disordered" evidence="1">
    <location>
        <begin position="495"/>
        <end position="516"/>
    </location>
</feature>
<organism evidence="2 3">
    <name type="scientific">Calicophoron daubneyi</name>
    <name type="common">Rumen fluke</name>
    <name type="synonym">Paramphistomum daubneyi</name>
    <dbReference type="NCBI Taxonomy" id="300641"/>
    <lineage>
        <taxon>Eukaryota</taxon>
        <taxon>Metazoa</taxon>
        <taxon>Spiralia</taxon>
        <taxon>Lophotrochozoa</taxon>
        <taxon>Platyhelminthes</taxon>
        <taxon>Trematoda</taxon>
        <taxon>Digenea</taxon>
        <taxon>Plagiorchiida</taxon>
        <taxon>Pronocephalata</taxon>
        <taxon>Paramphistomoidea</taxon>
        <taxon>Paramphistomidae</taxon>
        <taxon>Calicophoron</taxon>
    </lineage>
</organism>
<reference evidence="2" key="1">
    <citation type="submission" date="2024-06" db="EMBL/GenBank/DDBJ databases">
        <authorList>
            <person name="Liu X."/>
            <person name="Lenzi L."/>
            <person name="Haldenby T S."/>
            <person name="Uol C."/>
        </authorList>
    </citation>
    <scope>NUCLEOTIDE SEQUENCE</scope>
</reference>
<protein>
    <submittedName>
        <fullName evidence="2">Uncharacterized protein</fullName>
    </submittedName>
</protein>
<proteinExistence type="predicted"/>
<accession>A0AAV2T8S9</accession>
<dbReference type="AlphaFoldDB" id="A0AAV2T8S9"/>
<dbReference type="EMBL" id="CAXLJL010000157">
    <property type="protein sequence ID" value="CAL5133823.1"/>
    <property type="molecule type" value="Genomic_DNA"/>
</dbReference>
<evidence type="ECO:0000313" key="3">
    <source>
        <dbReference type="Proteomes" id="UP001497525"/>
    </source>
</evidence>
<comment type="caution">
    <text evidence="2">The sequence shown here is derived from an EMBL/GenBank/DDBJ whole genome shotgun (WGS) entry which is preliminary data.</text>
</comment>
<evidence type="ECO:0000313" key="2">
    <source>
        <dbReference type="EMBL" id="CAL5133823.1"/>
    </source>
</evidence>